<keyword evidence="7" id="KW-1185">Reference proteome</keyword>
<dbReference type="GO" id="GO:0005737">
    <property type="term" value="C:cytoplasm"/>
    <property type="evidence" value="ECO:0007669"/>
    <property type="project" value="TreeGrafter"/>
</dbReference>
<dbReference type="GO" id="GO:0004474">
    <property type="term" value="F:malate synthase activity"/>
    <property type="evidence" value="ECO:0007669"/>
    <property type="project" value="UniProtKB-EC"/>
</dbReference>
<dbReference type="SUPFAM" id="SSF51645">
    <property type="entry name" value="Malate synthase G"/>
    <property type="match status" value="1"/>
</dbReference>
<evidence type="ECO:0000256" key="2">
    <source>
        <dbReference type="ARBA" id="ARBA00012636"/>
    </source>
</evidence>
<dbReference type="InterPro" id="IPR011076">
    <property type="entry name" value="Malate_synth_sf"/>
</dbReference>
<sequence length="547" mass="56179">MATPTLSSGARLLAAPGDQHRELLTPEALALLAALHAAVTGRHAELLAEPAGTATAATATTADGPARRASQRDPAWLVAPAPPGTERRTVEVVASPADPAASARALSSGADVWVADLDDATPDDWASLLAGQRALREAARLVRSTPRPEPATGTGTPGGPTAAHRTTRWRGARSAAGPAGTARPHRLPPQPNPAGAPRIVLRPRGWQAVERAVLLDGRPPAAPVVDVGLFLFHHLAARRTVAAPPPGLVLPRVGHRGEALRWHRLLLAAERLLGLEPGTVTVTVPIERVRAATEAEEILFVLRSRPAALAAAHHAYLADLVETVSAERPGTVLPERDRLPVTAPFLRACTDLLVQVGHRRGAHVIGSGTTATADAAAVGAARLVLEREAEDGFDGTRVADPALVPTARAAFAPVLRGRSHQLDRQRPEVAVTAAELLAVRRTAAPPGPEGVRAARQLVAGYTAARSEGRATVVIEGAVHDAASVALAVAQLRQWSRHGPAGARGDRQPAAGVGAPPAVPGVSPSAPPEGPAAGACGPPAGAGRRAPG</sequence>
<comment type="caution">
    <text evidence="6">The sequence shown here is derived from an EMBL/GenBank/DDBJ whole genome shotgun (WGS) entry which is preliminary data.</text>
</comment>
<dbReference type="Proteomes" id="UP000578686">
    <property type="component" value="Unassembled WGS sequence"/>
</dbReference>
<dbReference type="InterPro" id="IPR006252">
    <property type="entry name" value="Malate_synthA"/>
</dbReference>
<evidence type="ECO:0000256" key="1">
    <source>
        <dbReference type="ARBA" id="ARBA00006394"/>
    </source>
</evidence>
<feature type="compositionally biased region" description="Low complexity" evidence="4">
    <location>
        <begin position="530"/>
        <end position="547"/>
    </location>
</feature>
<dbReference type="PANTHER" id="PTHR42902:SF1">
    <property type="entry name" value="MALATE SYNTHASE 1-RELATED"/>
    <property type="match status" value="1"/>
</dbReference>
<dbReference type="PANTHER" id="PTHR42902">
    <property type="entry name" value="MALATE SYNTHASE"/>
    <property type="match status" value="1"/>
</dbReference>
<feature type="region of interest" description="Disordered" evidence="4">
    <location>
        <begin position="52"/>
        <end position="73"/>
    </location>
</feature>
<dbReference type="Pfam" id="PF01274">
    <property type="entry name" value="MS_TIM-barrel"/>
    <property type="match status" value="1"/>
</dbReference>
<comment type="similarity">
    <text evidence="1">Belongs to the malate synthase family.</text>
</comment>
<dbReference type="Gene3D" id="3.20.20.360">
    <property type="entry name" value="Malate synthase, domain 3"/>
    <property type="match status" value="1"/>
</dbReference>
<feature type="compositionally biased region" description="Low complexity" evidence="4">
    <location>
        <begin position="508"/>
        <end position="523"/>
    </location>
</feature>
<name>A0A7X6CXC2_9ACTN</name>
<organism evidence="6 7">
    <name type="scientific">Streptomyces lonarensis</name>
    <dbReference type="NCBI Taxonomy" id="700599"/>
    <lineage>
        <taxon>Bacteria</taxon>
        <taxon>Bacillati</taxon>
        <taxon>Actinomycetota</taxon>
        <taxon>Actinomycetes</taxon>
        <taxon>Kitasatosporales</taxon>
        <taxon>Streptomycetaceae</taxon>
        <taxon>Streptomyces</taxon>
    </lineage>
</organism>
<dbReference type="GO" id="GO:0006097">
    <property type="term" value="P:glyoxylate cycle"/>
    <property type="evidence" value="ECO:0007669"/>
    <property type="project" value="InterPro"/>
</dbReference>
<dbReference type="EC" id="2.3.3.9" evidence="2"/>
<dbReference type="InterPro" id="IPR001465">
    <property type="entry name" value="Malate_synthase_TIM"/>
</dbReference>
<proteinExistence type="inferred from homology"/>
<dbReference type="EMBL" id="JAAVJD010000002">
    <property type="protein sequence ID" value="NJQ04133.1"/>
    <property type="molecule type" value="Genomic_DNA"/>
</dbReference>
<feature type="active site" description="Proton donor" evidence="3">
    <location>
        <position position="480"/>
    </location>
</feature>
<protein>
    <recommendedName>
        <fullName evidence="2">malate synthase</fullName>
        <ecNumber evidence="2">2.3.3.9</ecNumber>
    </recommendedName>
</protein>
<evidence type="ECO:0000313" key="6">
    <source>
        <dbReference type="EMBL" id="NJQ04133.1"/>
    </source>
</evidence>
<accession>A0A7X6CXC2</accession>
<gene>
    <name evidence="6" type="ORF">HCN56_00705</name>
</gene>
<feature type="active site" description="Proton acceptor" evidence="3">
    <location>
        <position position="202"/>
    </location>
</feature>
<dbReference type="RefSeq" id="WP_167967433.1">
    <property type="nucleotide sequence ID" value="NZ_JAAVJD010000002.1"/>
</dbReference>
<feature type="compositionally biased region" description="Low complexity" evidence="4">
    <location>
        <begin position="52"/>
        <end position="68"/>
    </location>
</feature>
<feature type="region of interest" description="Disordered" evidence="4">
    <location>
        <begin position="141"/>
        <end position="198"/>
    </location>
</feature>
<dbReference type="AlphaFoldDB" id="A0A7X6CXC2"/>
<feature type="domain" description="Malate synthase TIM barrel" evidence="5">
    <location>
        <begin position="199"/>
        <end position="438"/>
    </location>
</feature>
<evidence type="ECO:0000259" key="5">
    <source>
        <dbReference type="Pfam" id="PF01274"/>
    </source>
</evidence>
<dbReference type="InterPro" id="IPR046363">
    <property type="entry name" value="MS_N_TIM-barrel_dom"/>
</dbReference>
<reference evidence="6 7" key="1">
    <citation type="submission" date="2020-03" db="EMBL/GenBank/DDBJ databases">
        <title>Draft genome of Streptomyces sp. ventii, isolated from the Axial Seamount in the Pacific Ocean, and resequencing of the two type strains Streptomyces lonarensis strain NCL 716 and Streptomyces bohaiensis strain 11A07.</title>
        <authorList>
            <person name="Loughran R.M."/>
            <person name="Pfannmuller K.M."/>
            <person name="Wasson B.J."/>
            <person name="Deadmond M.C."/>
            <person name="Paddock B.E."/>
            <person name="Koyack M.J."/>
            <person name="Gallegos D.A."/>
            <person name="Mitchell E.A."/>
            <person name="Ushijima B."/>
            <person name="Saw J.H."/>
            <person name="Mcphail K.L."/>
            <person name="Videau P."/>
        </authorList>
    </citation>
    <scope>NUCLEOTIDE SEQUENCE [LARGE SCALE GENOMIC DNA]</scope>
    <source>
        <strain evidence="6 7">NCL716</strain>
    </source>
</reference>
<evidence type="ECO:0000256" key="3">
    <source>
        <dbReference type="PIRSR" id="PIRSR601465-50"/>
    </source>
</evidence>
<evidence type="ECO:0000256" key="4">
    <source>
        <dbReference type="SAM" id="MobiDB-lite"/>
    </source>
</evidence>
<evidence type="ECO:0000313" key="7">
    <source>
        <dbReference type="Proteomes" id="UP000578686"/>
    </source>
</evidence>
<feature type="compositionally biased region" description="Low complexity" evidence="4">
    <location>
        <begin position="150"/>
        <end position="164"/>
    </location>
</feature>
<feature type="region of interest" description="Disordered" evidence="4">
    <location>
        <begin position="497"/>
        <end position="547"/>
    </location>
</feature>